<dbReference type="NCBIfam" id="TIGR01444">
    <property type="entry name" value="fkbM_fam"/>
    <property type="match status" value="1"/>
</dbReference>
<dbReference type="SUPFAM" id="SSF53335">
    <property type="entry name" value="S-adenosyl-L-methionine-dependent methyltransferases"/>
    <property type="match status" value="1"/>
</dbReference>
<dbReference type="Gene3D" id="3.40.50.150">
    <property type="entry name" value="Vaccinia Virus protein VP39"/>
    <property type="match status" value="1"/>
</dbReference>
<protein>
    <recommendedName>
        <fullName evidence="1">Methyltransferase FkbM domain-containing protein</fullName>
    </recommendedName>
</protein>
<evidence type="ECO:0000313" key="2">
    <source>
        <dbReference type="EMBL" id="VAW42977.1"/>
    </source>
</evidence>
<accession>A0A3B0VX11</accession>
<feature type="domain" description="Methyltransferase FkbM" evidence="1">
    <location>
        <begin position="157"/>
        <end position="321"/>
    </location>
</feature>
<dbReference type="PANTHER" id="PTHR34203">
    <property type="entry name" value="METHYLTRANSFERASE, FKBM FAMILY PROTEIN"/>
    <property type="match status" value="1"/>
</dbReference>
<evidence type="ECO:0000259" key="1">
    <source>
        <dbReference type="Pfam" id="PF05050"/>
    </source>
</evidence>
<dbReference type="AlphaFoldDB" id="A0A3B0VX11"/>
<reference evidence="2" key="1">
    <citation type="submission" date="2018-06" db="EMBL/GenBank/DDBJ databases">
        <authorList>
            <person name="Zhirakovskaya E."/>
        </authorList>
    </citation>
    <scope>NUCLEOTIDE SEQUENCE</scope>
</reference>
<dbReference type="InterPro" id="IPR006342">
    <property type="entry name" value="FkbM_mtfrase"/>
</dbReference>
<dbReference type="Pfam" id="PF05050">
    <property type="entry name" value="Methyltransf_21"/>
    <property type="match status" value="1"/>
</dbReference>
<dbReference type="EMBL" id="UOEU01000994">
    <property type="protein sequence ID" value="VAW42977.1"/>
    <property type="molecule type" value="Genomic_DNA"/>
</dbReference>
<dbReference type="InterPro" id="IPR029063">
    <property type="entry name" value="SAM-dependent_MTases_sf"/>
</dbReference>
<proteinExistence type="predicted"/>
<sequence>MKSIPSILQSTYHRFVPERIRQTFYHSAPESLRKQWDNIAQGKSSFSDVTEDDVYYCYRLFLKRKPTKQECQYWFDHATQYKFTINRLVQHFLYSDEFIQLQKSENQPYCVDLDSFKLFVRKNDYATGSSIAQHKSYEPLVAEQIKQRLSLGDTFIDIGANIGYHAMLAASIVGKNGQIIAFEPLPSNCELLALSISENKFEQVTVHPYAVGEKEDILTLMVEGTYSNAHLKTSEEGTIYHTDEVSVRVVTLDTFLTNLERVDMVKIDIEGVEPLAWRGMENLLRTFRPLVLTEFFPAYIKRASQIEPETYLEMMEQQGYDLFVLPHSLESITPPHSKEQILQIHAESGFTHLDILAVPQ</sequence>
<gene>
    <name evidence="2" type="ORF">MNBD_CHLOROFLEXI01-4752</name>
</gene>
<name>A0A3B0VX11_9ZZZZ</name>
<organism evidence="2">
    <name type="scientific">hydrothermal vent metagenome</name>
    <dbReference type="NCBI Taxonomy" id="652676"/>
    <lineage>
        <taxon>unclassified sequences</taxon>
        <taxon>metagenomes</taxon>
        <taxon>ecological metagenomes</taxon>
    </lineage>
</organism>
<dbReference type="InterPro" id="IPR052514">
    <property type="entry name" value="SAM-dependent_MTase"/>
</dbReference>
<dbReference type="PANTHER" id="PTHR34203:SF15">
    <property type="entry name" value="SLL1173 PROTEIN"/>
    <property type="match status" value="1"/>
</dbReference>